<comment type="caution">
    <text evidence="11">The sequence shown here is derived from an EMBL/GenBank/DDBJ whole genome shotgun (WGS) entry which is preliminary data.</text>
</comment>
<dbReference type="GO" id="GO:0009425">
    <property type="term" value="C:bacterial-type flagellum basal body"/>
    <property type="evidence" value="ECO:0007669"/>
    <property type="project" value="UniProtKB-SubCell"/>
</dbReference>
<evidence type="ECO:0000256" key="2">
    <source>
        <dbReference type="ARBA" id="ARBA00004236"/>
    </source>
</evidence>
<evidence type="ECO:0000256" key="3">
    <source>
        <dbReference type="ARBA" id="ARBA00022475"/>
    </source>
</evidence>
<evidence type="ECO:0000256" key="10">
    <source>
        <dbReference type="SAM" id="SignalP"/>
    </source>
</evidence>
<evidence type="ECO:0000256" key="8">
    <source>
        <dbReference type="ARBA" id="ARBA00037937"/>
    </source>
</evidence>
<keyword evidence="10" id="KW-0732">Signal</keyword>
<keyword evidence="11" id="KW-0969">Cilium</keyword>
<keyword evidence="11" id="KW-0966">Cell projection</keyword>
<feature type="signal peptide" evidence="10">
    <location>
        <begin position="1"/>
        <end position="19"/>
    </location>
</feature>
<evidence type="ECO:0000256" key="5">
    <source>
        <dbReference type="ARBA" id="ARBA00022989"/>
    </source>
</evidence>
<feature type="transmembrane region" description="Helical" evidence="9">
    <location>
        <begin position="29"/>
        <end position="53"/>
    </location>
</feature>
<keyword evidence="4 9" id="KW-0812">Transmembrane</keyword>
<evidence type="ECO:0000256" key="9">
    <source>
        <dbReference type="SAM" id="Phobius"/>
    </source>
</evidence>
<keyword evidence="12" id="KW-1185">Reference proteome</keyword>
<keyword evidence="6 9" id="KW-0472">Membrane</keyword>
<evidence type="ECO:0000313" key="11">
    <source>
        <dbReference type="EMBL" id="TWJ18042.1"/>
    </source>
</evidence>
<keyword evidence="5 9" id="KW-1133">Transmembrane helix</keyword>
<dbReference type="GO" id="GO:0005886">
    <property type="term" value="C:plasma membrane"/>
    <property type="evidence" value="ECO:0007669"/>
    <property type="project" value="UniProtKB-SubCell"/>
</dbReference>
<organism evidence="11 12">
    <name type="scientific">Geobacter argillaceus</name>
    <dbReference type="NCBI Taxonomy" id="345631"/>
    <lineage>
        <taxon>Bacteria</taxon>
        <taxon>Pseudomonadati</taxon>
        <taxon>Thermodesulfobacteriota</taxon>
        <taxon>Desulfuromonadia</taxon>
        <taxon>Geobacterales</taxon>
        <taxon>Geobacteraceae</taxon>
        <taxon>Geobacter</taxon>
    </lineage>
</organism>
<evidence type="ECO:0000256" key="7">
    <source>
        <dbReference type="ARBA" id="ARBA00023143"/>
    </source>
</evidence>
<feature type="chain" id="PRO_5022030174" evidence="10">
    <location>
        <begin position="20"/>
        <end position="160"/>
    </location>
</feature>
<keyword evidence="7" id="KW-0975">Bacterial flagellum</keyword>
<reference evidence="11 12" key="1">
    <citation type="submission" date="2019-07" db="EMBL/GenBank/DDBJ databases">
        <title>Genomic Encyclopedia of Archaeal and Bacterial Type Strains, Phase II (KMG-II): from individual species to whole genera.</title>
        <authorList>
            <person name="Goeker M."/>
        </authorList>
    </citation>
    <scope>NUCLEOTIDE SEQUENCE [LARGE SCALE GENOMIC DNA]</scope>
    <source>
        <strain evidence="11 12">ATCC BAA-1139</strain>
    </source>
</reference>
<name>A0A562VJQ0_9BACT</name>
<comment type="similarity">
    <text evidence="8">Belongs to the FliO/MopB family.</text>
</comment>
<evidence type="ECO:0000256" key="4">
    <source>
        <dbReference type="ARBA" id="ARBA00022692"/>
    </source>
</evidence>
<evidence type="ECO:0000256" key="6">
    <source>
        <dbReference type="ARBA" id="ARBA00023136"/>
    </source>
</evidence>
<dbReference type="AlphaFoldDB" id="A0A562VJQ0"/>
<evidence type="ECO:0000313" key="12">
    <source>
        <dbReference type="Proteomes" id="UP000319449"/>
    </source>
</evidence>
<dbReference type="EMBL" id="VLLN01000018">
    <property type="protein sequence ID" value="TWJ18042.1"/>
    <property type="molecule type" value="Genomic_DNA"/>
</dbReference>
<gene>
    <name evidence="11" type="ORF">JN12_02803</name>
</gene>
<dbReference type="PANTHER" id="PTHR38766">
    <property type="entry name" value="FLAGELLAR PROTEIN FLIO"/>
    <property type="match status" value="1"/>
</dbReference>
<dbReference type="Proteomes" id="UP000319449">
    <property type="component" value="Unassembled WGS sequence"/>
</dbReference>
<comment type="subcellular location">
    <subcellularLocation>
        <location evidence="1">Bacterial flagellum basal body</location>
    </subcellularLocation>
    <subcellularLocation>
        <location evidence="2">Cell membrane</location>
    </subcellularLocation>
</comment>
<keyword evidence="11" id="KW-0282">Flagellum</keyword>
<protein>
    <submittedName>
        <fullName evidence="11">Flagellar protein FliO/FliZ</fullName>
    </submittedName>
</protein>
<dbReference type="PANTHER" id="PTHR38766:SF1">
    <property type="entry name" value="FLAGELLAR PROTEIN FLIO"/>
    <property type="match status" value="1"/>
</dbReference>
<dbReference type="Pfam" id="PF04347">
    <property type="entry name" value="FliO"/>
    <property type="match status" value="1"/>
</dbReference>
<dbReference type="GO" id="GO:0044781">
    <property type="term" value="P:bacterial-type flagellum organization"/>
    <property type="evidence" value="ECO:0007669"/>
    <property type="project" value="InterPro"/>
</dbReference>
<sequence>MNSLPPAGMILLLPAAVFAADGTSEGFGFLSSLVQMIAALAVVVGLILVLSLLGGRWLNAGGGPAAGQRYIRLVETRYLAPKKSLFLVEVAGEYLLLASSGEQLNFVKQIDMVEEIEVIGGIEERQTIASTFWERLRRTTRPLSSYSSVKSGTAGSEVGR</sequence>
<proteinExistence type="inferred from homology"/>
<keyword evidence="3" id="KW-1003">Cell membrane</keyword>
<evidence type="ECO:0000256" key="1">
    <source>
        <dbReference type="ARBA" id="ARBA00004117"/>
    </source>
</evidence>
<dbReference type="InterPro" id="IPR022781">
    <property type="entry name" value="Flagellar_biosynth_FliO"/>
</dbReference>
<dbReference type="InterPro" id="IPR052205">
    <property type="entry name" value="FliO/MopB"/>
</dbReference>
<accession>A0A562VJQ0</accession>